<dbReference type="Pfam" id="PF00359">
    <property type="entry name" value="PTS_EIIA_2"/>
    <property type="match status" value="1"/>
</dbReference>
<dbReference type="Gene3D" id="3.40.50.2300">
    <property type="match status" value="1"/>
</dbReference>
<dbReference type="AlphaFoldDB" id="A0AAW9MWD7"/>
<evidence type="ECO:0000313" key="3">
    <source>
        <dbReference type="EMBL" id="MEB3428795.1"/>
    </source>
</evidence>
<protein>
    <submittedName>
        <fullName evidence="3">PTS sugar transporter subunit IIA</fullName>
    </submittedName>
</protein>
<dbReference type="Gene3D" id="3.40.930.10">
    <property type="entry name" value="Mannitol-specific EII, Chain A"/>
    <property type="match status" value="1"/>
</dbReference>
<dbReference type="InterPro" id="IPR051541">
    <property type="entry name" value="PTS_SugarTrans_NitroReg"/>
</dbReference>
<dbReference type="Pfam" id="PF25554">
    <property type="entry name" value="PTS_EIIB_BC_N"/>
    <property type="match status" value="1"/>
</dbReference>
<keyword evidence="3" id="KW-0813">Transport</keyword>
<dbReference type="InterPro" id="IPR036095">
    <property type="entry name" value="PTS_EIIB-like_sf"/>
</dbReference>
<sequence length="277" mass="32479">MKIYKYLEKNLIFLDKDFKSKEEISSEIIDMIYKIDSRTDKELLLKDIIDREKIASTSFGKDIGIFHAKSSGVKRVFLAFYRLKEPYLFPKDENKTKLIFFIGIPSDKKDEHLEILAEFSRNVLDENFLKSLMEEDDKDKIIELFKNREMDFRDVEENKKNGYALALLSCPSGMVYNFIAEEVLKKLASEKSVGLEVYLRKDFQNITRETIENADFVIVANKSLSSYPRLCGKKVIFGKIEDLIENPEKYLFPEGLSIYKEDKTSLMDAFKIFRRKK</sequence>
<keyword evidence="4" id="KW-1185">Reference proteome</keyword>
<dbReference type="Proteomes" id="UP001357733">
    <property type="component" value="Unassembled WGS sequence"/>
</dbReference>
<dbReference type="SUPFAM" id="SSF52794">
    <property type="entry name" value="PTS system IIB component-like"/>
    <property type="match status" value="1"/>
</dbReference>
<comment type="caution">
    <text evidence="3">The sequence shown here is derived from an EMBL/GenBank/DDBJ whole genome shotgun (WGS) entry which is preliminary data.</text>
</comment>
<dbReference type="EMBL" id="JAYKOT010000001">
    <property type="protein sequence ID" value="MEB3428795.1"/>
    <property type="molecule type" value="Genomic_DNA"/>
</dbReference>
<accession>A0AAW9MWD7</accession>
<gene>
    <name evidence="3" type="ORF">VLK81_01950</name>
</gene>
<dbReference type="PANTHER" id="PTHR47738:SF2">
    <property type="entry name" value="PTS SYSTEM FRUCTOSE-LIKE EIIA COMPONENT"/>
    <property type="match status" value="1"/>
</dbReference>
<dbReference type="RefSeq" id="WP_324618823.1">
    <property type="nucleotide sequence ID" value="NZ_JAYKOT010000001.1"/>
</dbReference>
<dbReference type="PROSITE" id="PS51094">
    <property type="entry name" value="PTS_EIIA_TYPE_2"/>
    <property type="match status" value="1"/>
</dbReference>
<reference evidence="3 4" key="1">
    <citation type="submission" date="2024-01" db="EMBL/GenBank/DDBJ databases">
        <title>Complete genome sequence of Citroniella saccharovorans strain M6.X9, isolated from human fecal sample.</title>
        <authorList>
            <person name="Cheng G."/>
            <person name="Westerholm M."/>
            <person name="Schnurer A."/>
        </authorList>
    </citation>
    <scope>NUCLEOTIDE SEQUENCE [LARGE SCALE GENOMIC DNA]</scope>
    <source>
        <strain evidence="3 4">DSM 29873</strain>
    </source>
</reference>
<name>A0AAW9MWD7_9FIRM</name>
<evidence type="ECO:0000256" key="1">
    <source>
        <dbReference type="ARBA" id="ARBA00022679"/>
    </source>
</evidence>
<organism evidence="3 4">
    <name type="scientific">Citroniella saccharovorans</name>
    <dbReference type="NCBI Taxonomy" id="2053367"/>
    <lineage>
        <taxon>Bacteria</taxon>
        <taxon>Bacillati</taxon>
        <taxon>Bacillota</taxon>
        <taxon>Tissierellia</taxon>
        <taxon>Tissierellales</taxon>
        <taxon>Peptoniphilaceae</taxon>
        <taxon>Citroniella</taxon>
    </lineage>
</organism>
<dbReference type="InterPro" id="IPR016152">
    <property type="entry name" value="PTrfase/Anion_transptr"/>
</dbReference>
<proteinExistence type="predicted"/>
<keyword evidence="3" id="KW-0762">Sugar transport</keyword>
<dbReference type="CDD" id="cd00211">
    <property type="entry name" value="PTS_IIA_fru"/>
    <property type="match status" value="1"/>
</dbReference>
<dbReference type="PANTHER" id="PTHR47738">
    <property type="entry name" value="PTS SYSTEM FRUCTOSE-LIKE EIIA COMPONENT-RELATED"/>
    <property type="match status" value="1"/>
</dbReference>
<keyword evidence="1" id="KW-0808">Transferase</keyword>
<feature type="domain" description="PTS EIIA type-2" evidence="2">
    <location>
        <begin position="5"/>
        <end position="148"/>
    </location>
</feature>
<evidence type="ECO:0000313" key="4">
    <source>
        <dbReference type="Proteomes" id="UP001357733"/>
    </source>
</evidence>
<dbReference type="GO" id="GO:0009401">
    <property type="term" value="P:phosphoenolpyruvate-dependent sugar phosphotransferase system"/>
    <property type="evidence" value="ECO:0007669"/>
    <property type="project" value="InterPro"/>
</dbReference>
<dbReference type="GO" id="GO:0008982">
    <property type="term" value="F:protein-N(PI)-phosphohistidine-sugar phosphotransferase activity"/>
    <property type="evidence" value="ECO:0007669"/>
    <property type="project" value="InterPro"/>
</dbReference>
<dbReference type="SUPFAM" id="SSF55804">
    <property type="entry name" value="Phoshotransferase/anion transport protein"/>
    <property type="match status" value="1"/>
</dbReference>
<dbReference type="InterPro" id="IPR002178">
    <property type="entry name" value="PTS_EIIA_type-2_dom"/>
</dbReference>
<evidence type="ECO:0000259" key="2">
    <source>
        <dbReference type="PROSITE" id="PS51094"/>
    </source>
</evidence>